<sequence length="1689" mass="190766">MDIFQLRQHVVDTYATYTKSFLHIDDAKLRAFVHAALDGGTLWPEALLQLSPAYALDQTIAQLVENRVLHPRCAQIFGRQVDGAFQSLQLYRHQRAALDWAKERKHFVVTTGTGSGKSLTYLVPIVDHVLRHTPEAGQVRAILVYPMNALINSQLAGIEAFLKNLPEQERDCVRVARYTGQEREHEKEAIRENPPHILLTNYVMLELMLTRPNEARLVEAGLSNVQFVVLDELHTYRGRQGADVALLIRRLRERCGNPNLTCIGTSATMASAEAGRDPRVVVAEVARKLFGAPLEPAQVIGETLTRAVWLEPRPSPEVLRGTLEAELPVTLTHDEFRMHPLAAWIEDTYSLQVDPQTNALLRAHPLSLHAGAERLAAQTGVAPDRCVQALRHFFQLGTQAGTQPGPFAFKLHQFFAQGGALYATAAPPPRREVTLEAQHYIGDPAQPRLLYPQVFCRECGQHYGLCSLDPLLERIEPRHPLARHTDVQEPAQAGYLLVGDEFWSEEDHERLPENWFRKNKRGRTLEKQYQAHAPRRVFVRPDGSLAANSSEGEACWFIAAPFLLCPRCGVVYTKREDDFRKLARLSSEGRSTATTLLAVATIDELRRSSLETNAQKLLSFTDNRQDASLQAGHFNDFVLVATLRSALVRALAASDQPLDHATLARDVCRTLALPQQHYVKNLADTPQAQRYNEEALMLLLEYRLYEDLRRGWRVTHPNLEEAGLLRIAYQDLDELCAQSSHWARHEVLQQATPEERLFVLQTMLDHMRRELALDAPCLDAEYQLEWARRFNARVNDAWKLDEGEMRTLRQATRFVLPHVEPTPMGARSLSIKTALGRFLRSPLAWPQLRAPLDNEAYAALLTIILEALVGANILVGHTATEGALREVQLRHDALRWCAGTGLALPPDPVRSRQLARSALRERPVNQFFHDFYRNGAQRLTAVEGREHTGQVYQADRIEREERFRAGDLPVLFCSPTMELGIDISDLNVVHMRNVPPTPANYAQRSGRAGRSGQTALVQTYCSSGSAHDQYFFQRPEQMVSGVVAPPQIELANEDLLCAHLHAIWLGTTGMDLGASIMNVVDTEDPALALHSHVRDQLTLAPERAVRCRQTCEQALATVLPQLQEAPWFRASPDWLGAQLEGAAAAFDRAFDRWRELYRLAEAQRQAGFTERGRTHQRGSLSQKERKAAEQRYDQALAQKDALCNIQTSRKHEAEFYPYRYLASEGFLPGYNFPRLPVRAILESNNDGSTYLARPRFLALSEFGPQNIIYHEGRKHKVVSAYFAAGNAEQQFRSAKVCTQCGYFHEGLDDDLCTQCHSPLQGDQGRRFANLFTMTPVKARRIERITCEEEERRREGYRITTHYRFATVGGDLRRMEATLYGDDLPPLHLCYGAQATIWRINHGWKRSKNEGFQLNLHNGLWQTNPEDEGDDGNPLAQREEVRHDVRIVVHDTRNLLLVQCDPQLAADDERMTSLQYALQRGIKEYFQLEEQELQSELLGSGMRRQIMLWEAAEGGAGVLRRLLEEPLTLAAVARAALDICHFDPTTGAVRSDGHTCSRACYRCLLSYANQMQHAQLNRHAVQPLLLRLSQARVVVRAEAPATTDAAALPPAVQRVLDFLQAHNGRTPNIEQEGTTCYLRFRRTCLLCPAPGANLDELRTSLVERGRICYLLDPHQPLEAQLAEHSFWRGE</sequence>
<dbReference type="CDD" id="cd17923">
    <property type="entry name" value="DEXHc_Hrq1-like"/>
    <property type="match status" value="1"/>
</dbReference>
<dbReference type="SMART" id="SM00487">
    <property type="entry name" value="DEXDc"/>
    <property type="match status" value="1"/>
</dbReference>
<dbReference type="SUPFAM" id="SSF52540">
    <property type="entry name" value="P-loop containing nucleoside triphosphate hydrolases"/>
    <property type="match status" value="2"/>
</dbReference>
<dbReference type="PROSITE" id="PS51192">
    <property type="entry name" value="HELICASE_ATP_BIND_1"/>
    <property type="match status" value="1"/>
</dbReference>
<dbReference type="InterPro" id="IPR014001">
    <property type="entry name" value="Helicase_ATP-bd"/>
</dbReference>
<dbReference type="PANTHER" id="PTHR47962:SF5">
    <property type="entry name" value="ATP-DEPENDENT HELICASE LHR-RELATED"/>
    <property type="match status" value="1"/>
</dbReference>
<accession>A0A426U2U4</accession>
<organism evidence="6 7">
    <name type="scientific">Candidatus Viridilinea halotolerans</name>
    <dbReference type="NCBI Taxonomy" id="2491704"/>
    <lineage>
        <taxon>Bacteria</taxon>
        <taxon>Bacillati</taxon>
        <taxon>Chloroflexota</taxon>
        <taxon>Chloroflexia</taxon>
        <taxon>Chloroflexales</taxon>
        <taxon>Chloroflexineae</taxon>
        <taxon>Oscillochloridaceae</taxon>
        <taxon>Candidatus Viridilinea</taxon>
    </lineage>
</organism>
<evidence type="ECO:0000259" key="5">
    <source>
        <dbReference type="PROSITE" id="PS51194"/>
    </source>
</evidence>
<dbReference type="InterPro" id="IPR011545">
    <property type="entry name" value="DEAD/DEAH_box_helicase_dom"/>
</dbReference>
<dbReference type="Pfam" id="PF00271">
    <property type="entry name" value="Helicase_C"/>
    <property type="match status" value="1"/>
</dbReference>
<dbReference type="InterPro" id="IPR018973">
    <property type="entry name" value="MZB"/>
</dbReference>
<dbReference type="SMART" id="SM00490">
    <property type="entry name" value="HELICc"/>
    <property type="match status" value="1"/>
</dbReference>
<dbReference type="PANTHER" id="PTHR47962">
    <property type="entry name" value="ATP-DEPENDENT HELICASE LHR-RELATED-RELATED"/>
    <property type="match status" value="1"/>
</dbReference>
<evidence type="ECO:0000256" key="3">
    <source>
        <dbReference type="SAM" id="MobiDB-lite"/>
    </source>
</evidence>
<feature type="region of interest" description="Disordered" evidence="3">
    <location>
        <begin position="1167"/>
        <end position="1187"/>
    </location>
</feature>
<keyword evidence="1" id="KW-0547">Nucleotide-binding</keyword>
<feature type="domain" description="Helicase ATP-binding" evidence="4">
    <location>
        <begin position="98"/>
        <end position="273"/>
    </location>
</feature>
<dbReference type="Gene3D" id="3.40.50.300">
    <property type="entry name" value="P-loop containing nucleotide triphosphate hydrolases"/>
    <property type="match status" value="2"/>
</dbReference>
<evidence type="ECO:0000256" key="1">
    <source>
        <dbReference type="ARBA" id="ARBA00022741"/>
    </source>
</evidence>
<dbReference type="InterPro" id="IPR052511">
    <property type="entry name" value="ATP-dep_Helicase"/>
</dbReference>
<dbReference type="GO" id="GO:0004386">
    <property type="term" value="F:helicase activity"/>
    <property type="evidence" value="ECO:0007669"/>
    <property type="project" value="UniProtKB-KW"/>
</dbReference>
<comment type="caution">
    <text evidence="6">The sequence shown here is derived from an EMBL/GenBank/DDBJ whole genome shotgun (WGS) entry which is preliminary data.</text>
</comment>
<keyword evidence="6" id="KW-0378">Hydrolase</keyword>
<evidence type="ECO:0000256" key="2">
    <source>
        <dbReference type="ARBA" id="ARBA00022840"/>
    </source>
</evidence>
<dbReference type="GO" id="GO:0016887">
    <property type="term" value="F:ATP hydrolysis activity"/>
    <property type="evidence" value="ECO:0007669"/>
    <property type="project" value="TreeGrafter"/>
</dbReference>
<dbReference type="Pfam" id="PF09369">
    <property type="entry name" value="MZB"/>
    <property type="match status" value="1"/>
</dbReference>
<proteinExistence type="predicted"/>
<dbReference type="GO" id="GO:0005524">
    <property type="term" value="F:ATP binding"/>
    <property type="evidence" value="ECO:0007669"/>
    <property type="project" value="UniProtKB-KW"/>
</dbReference>
<reference evidence="6 7" key="1">
    <citation type="submission" date="2018-12" db="EMBL/GenBank/DDBJ databases">
        <title>Genome Sequence of Candidatus Viridilinea halotolerans isolated from saline sulfide-rich spring.</title>
        <authorList>
            <person name="Grouzdev D.S."/>
            <person name="Burganskaya E.I."/>
            <person name="Krutkina M.S."/>
            <person name="Sukhacheva M.V."/>
            <person name="Gorlenko V.M."/>
        </authorList>
    </citation>
    <scope>NUCLEOTIDE SEQUENCE [LARGE SCALE GENOMIC DNA]</scope>
    <source>
        <strain evidence="6">Chok-6</strain>
    </source>
</reference>
<evidence type="ECO:0000313" key="6">
    <source>
        <dbReference type="EMBL" id="RRR74036.1"/>
    </source>
</evidence>
<protein>
    <submittedName>
        <fullName evidence="6">DEAD/DEAH box helicase</fullName>
    </submittedName>
</protein>
<dbReference type="InterPro" id="IPR027417">
    <property type="entry name" value="P-loop_NTPase"/>
</dbReference>
<name>A0A426U2U4_9CHLR</name>
<gene>
    <name evidence="6" type="ORF">EI684_07840</name>
</gene>
<dbReference type="EMBL" id="RSAS01000300">
    <property type="protein sequence ID" value="RRR74036.1"/>
    <property type="molecule type" value="Genomic_DNA"/>
</dbReference>
<keyword evidence="6" id="KW-0347">Helicase</keyword>
<evidence type="ECO:0000259" key="4">
    <source>
        <dbReference type="PROSITE" id="PS51192"/>
    </source>
</evidence>
<dbReference type="Proteomes" id="UP000280307">
    <property type="component" value="Unassembled WGS sequence"/>
</dbReference>
<keyword evidence="2" id="KW-0067">ATP-binding</keyword>
<dbReference type="Pfam" id="PF00270">
    <property type="entry name" value="DEAD"/>
    <property type="match status" value="1"/>
</dbReference>
<dbReference type="PROSITE" id="PS51194">
    <property type="entry name" value="HELICASE_CTER"/>
    <property type="match status" value="1"/>
</dbReference>
<dbReference type="GO" id="GO:0003677">
    <property type="term" value="F:DNA binding"/>
    <property type="evidence" value="ECO:0007669"/>
    <property type="project" value="TreeGrafter"/>
</dbReference>
<dbReference type="InterPro" id="IPR001650">
    <property type="entry name" value="Helicase_C-like"/>
</dbReference>
<feature type="domain" description="Helicase C-terminal" evidence="5">
    <location>
        <begin position="913"/>
        <end position="1056"/>
    </location>
</feature>
<evidence type="ECO:0000313" key="7">
    <source>
        <dbReference type="Proteomes" id="UP000280307"/>
    </source>
</evidence>